<evidence type="ECO:0000259" key="13">
    <source>
        <dbReference type="Pfam" id="PF08546"/>
    </source>
</evidence>
<evidence type="ECO:0000313" key="14">
    <source>
        <dbReference type="EMBL" id="QIK72484.1"/>
    </source>
</evidence>
<dbReference type="EMBL" id="CP049865">
    <property type="protein sequence ID" value="QIK72484.1"/>
    <property type="molecule type" value="Genomic_DNA"/>
</dbReference>
<dbReference type="InterPro" id="IPR013328">
    <property type="entry name" value="6PGD_dom2"/>
</dbReference>
<dbReference type="KEGG" id="prv:G7070_09675"/>
<gene>
    <name evidence="14" type="ORF">G7070_09675</name>
</gene>
<dbReference type="SUPFAM" id="SSF48179">
    <property type="entry name" value="6-phosphogluconate dehydrogenase C-terminal domain-like"/>
    <property type="match status" value="1"/>
</dbReference>
<evidence type="ECO:0000256" key="11">
    <source>
        <dbReference type="RuleBase" id="RU362068"/>
    </source>
</evidence>
<evidence type="ECO:0000256" key="8">
    <source>
        <dbReference type="ARBA" id="ARBA00023002"/>
    </source>
</evidence>
<comment type="similarity">
    <text evidence="3 11">Belongs to the ketopantoate reductase family.</text>
</comment>
<evidence type="ECO:0000256" key="7">
    <source>
        <dbReference type="ARBA" id="ARBA00022857"/>
    </source>
</evidence>
<dbReference type="Gene3D" id="3.40.50.720">
    <property type="entry name" value="NAD(P)-binding Rossmann-like Domain"/>
    <property type="match status" value="1"/>
</dbReference>
<dbReference type="SUPFAM" id="SSF51735">
    <property type="entry name" value="NAD(P)-binding Rossmann-fold domains"/>
    <property type="match status" value="1"/>
</dbReference>
<keyword evidence="8 11" id="KW-0560">Oxidoreductase</keyword>
<evidence type="ECO:0000256" key="2">
    <source>
        <dbReference type="ARBA" id="ARBA00004994"/>
    </source>
</evidence>
<dbReference type="RefSeq" id="WP_166233558.1">
    <property type="nucleotide sequence ID" value="NZ_CP049865.1"/>
</dbReference>
<dbReference type="Pfam" id="PF02558">
    <property type="entry name" value="ApbA"/>
    <property type="match status" value="1"/>
</dbReference>
<evidence type="ECO:0000256" key="6">
    <source>
        <dbReference type="ARBA" id="ARBA00022655"/>
    </source>
</evidence>
<dbReference type="InterPro" id="IPR008927">
    <property type="entry name" value="6-PGluconate_DH-like_C_sf"/>
</dbReference>
<dbReference type="GO" id="GO:0015940">
    <property type="term" value="P:pantothenate biosynthetic process"/>
    <property type="evidence" value="ECO:0007669"/>
    <property type="project" value="UniProtKB-UniPathway"/>
</dbReference>
<evidence type="ECO:0000256" key="3">
    <source>
        <dbReference type="ARBA" id="ARBA00007870"/>
    </source>
</evidence>
<dbReference type="InterPro" id="IPR036291">
    <property type="entry name" value="NAD(P)-bd_dom_sf"/>
</dbReference>
<dbReference type="PANTHER" id="PTHR43765">
    <property type="entry name" value="2-DEHYDROPANTOATE 2-REDUCTASE-RELATED"/>
    <property type="match status" value="1"/>
</dbReference>
<keyword evidence="7 11" id="KW-0521">NADP</keyword>
<sequence>MRFCFLGAGALGTYVGGSLAAAGHEVGFIEQPGPAGAIAANGLSITTRAGTRRVHDVRLFTDSVMALDAAPWDVLVVALKSFDTAGALRDLQATGLPIPTVLSLQNGVDNEPLIRDALGADRVIAGAVATAIAKPGLGAVVEETHRGIGIALGNPLSAKVVRALDHAGLGARAYPEAGPMKWSKLMTNLQGNASSAILDLPVAAIYADDRLYAMEVAALRETVAVMAAQGFKPVDLPGTPVRALGFGARRVPRAILQPVLVRLLGDSRGDKMPSFHIDLHGGRGRTEVDYINGAVVRHGERFGVPTPVNRVLTTTLEALSAGTLDIERFRHNPDALLALLP</sequence>
<name>A0A6G7Y6G1_9ACTN</name>
<dbReference type="NCBIfam" id="TIGR00745">
    <property type="entry name" value="apbA_panE"/>
    <property type="match status" value="1"/>
</dbReference>
<comment type="catalytic activity">
    <reaction evidence="10 11">
        <text>(R)-pantoate + NADP(+) = 2-dehydropantoate + NADPH + H(+)</text>
        <dbReference type="Rhea" id="RHEA:16233"/>
        <dbReference type="ChEBI" id="CHEBI:11561"/>
        <dbReference type="ChEBI" id="CHEBI:15378"/>
        <dbReference type="ChEBI" id="CHEBI:15980"/>
        <dbReference type="ChEBI" id="CHEBI:57783"/>
        <dbReference type="ChEBI" id="CHEBI:58349"/>
        <dbReference type="EC" id="1.1.1.169"/>
    </reaction>
</comment>
<organism evidence="14 15">
    <name type="scientific">Propioniciclava coleopterorum</name>
    <dbReference type="NCBI Taxonomy" id="2714937"/>
    <lineage>
        <taxon>Bacteria</taxon>
        <taxon>Bacillati</taxon>
        <taxon>Actinomycetota</taxon>
        <taxon>Actinomycetes</taxon>
        <taxon>Propionibacteriales</taxon>
        <taxon>Propionibacteriaceae</taxon>
        <taxon>Propioniciclava</taxon>
    </lineage>
</organism>
<evidence type="ECO:0000256" key="10">
    <source>
        <dbReference type="ARBA" id="ARBA00048793"/>
    </source>
</evidence>
<keyword evidence="15" id="KW-1185">Reference proteome</keyword>
<dbReference type="InterPro" id="IPR003710">
    <property type="entry name" value="ApbA"/>
</dbReference>
<evidence type="ECO:0000313" key="15">
    <source>
        <dbReference type="Proteomes" id="UP000501058"/>
    </source>
</evidence>
<dbReference type="InterPro" id="IPR050838">
    <property type="entry name" value="Ketopantoate_reductase"/>
</dbReference>
<dbReference type="GO" id="GO:0005737">
    <property type="term" value="C:cytoplasm"/>
    <property type="evidence" value="ECO:0007669"/>
    <property type="project" value="TreeGrafter"/>
</dbReference>
<dbReference type="UniPathway" id="UPA00028">
    <property type="reaction ID" value="UER00004"/>
</dbReference>
<evidence type="ECO:0000256" key="9">
    <source>
        <dbReference type="ARBA" id="ARBA00032024"/>
    </source>
</evidence>
<feature type="domain" description="Ketopantoate reductase C-terminal" evidence="13">
    <location>
        <begin position="180"/>
        <end position="318"/>
    </location>
</feature>
<evidence type="ECO:0000256" key="4">
    <source>
        <dbReference type="ARBA" id="ARBA00013014"/>
    </source>
</evidence>
<dbReference type="InterPro" id="IPR013332">
    <property type="entry name" value="KPR_N"/>
</dbReference>
<dbReference type="GO" id="GO:0008677">
    <property type="term" value="F:2-dehydropantoate 2-reductase activity"/>
    <property type="evidence" value="ECO:0007669"/>
    <property type="project" value="UniProtKB-EC"/>
</dbReference>
<evidence type="ECO:0000259" key="12">
    <source>
        <dbReference type="Pfam" id="PF02558"/>
    </source>
</evidence>
<evidence type="ECO:0000256" key="1">
    <source>
        <dbReference type="ARBA" id="ARBA00002919"/>
    </source>
</evidence>
<dbReference type="PANTHER" id="PTHR43765:SF2">
    <property type="entry name" value="2-DEHYDROPANTOATE 2-REDUCTASE"/>
    <property type="match status" value="1"/>
</dbReference>
<keyword evidence="6 11" id="KW-0566">Pantothenate biosynthesis</keyword>
<dbReference type="InterPro" id="IPR013752">
    <property type="entry name" value="KPA_reductase"/>
</dbReference>
<feature type="domain" description="Ketopantoate reductase N-terminal" evidence="12">
    <location>
        <begin position="4"/>
        <end position="142"/>
    </location>
</feature>
<protein>
    <recommendedName>
        <fullName evidence="5 11">2-dehydropantoate 2-reductase</fullName>
        <ecNumber evidence="4 11">1.1.1.169</ecNumber>
    </recommendedName>
    <alternativeName>
        <fullName evidence="9 11">Ketopantoate reductase</fullName>
    </alternativeName>
</protein>
<comment type="function">
    <text evidence="1 11">Catalyzes the NADPH-dependent reduction of ketopantoate into pantoic acid.</text>
</comment>
<dbReference type="GO" id="GO:0050661">
    <property type="term" value="F:NADP binding"/>
    <property type="evidence" value="ECO:0007669"/>
    <property type="project" value="TreeGrafter"/>
</dbReference>
<proteinExistence type="inferred from homology"/>
<dbReference type="EC" id="1.1.1.169" evidence="4 11"/>
<evidence type="ECO:0000256" key="5">
    <source>
        <dbReference type="ARBA" id="ARBA00019465"/>
    </source>
</evidence>
<dbReference type="Proteomes" id="UP000501058">
    <property type="component" value="Chromosome"/>
</dbReference>
<dbReference type="Gene3D" id="1.10.1040.10">
    <property type="entry name" value="N-(1-d-carboxylethyl)-l-norvaline Dehydrogenase, domain 2"/>
    <property type="match status" value="1"/>
</dbReference>
<reference evidence="14 15" key="1">
    <citation type="submission" date="2020-03" db="EMBL/GenBank/DDBJ databases">
        <title>Propioniciclava sp. nov., isolated from Hydrophilus acuminatus.</title>
        <authorList>
            <person name="Hyun D.-W."/>
            <person name="Bae J.-W."/>
        </authorList>
    </citation>
    <scope>NUCLEOTIDE SEQUENCE [LARGE SCALE GENOMIC DNA]</scope>
    <source>
        <strain evidence="14 15">HDW11</strain>
    </source>
</reference>
<dbReference type="Pfam" id="PF08546">
    <property type="entry name" value="ApbA_C"/>
    <property type="match status" value="1"/>
</dbReference>
<comment type="pathway">
    <text evidence="2 11">Cofactor biosynthesis; (R)-pantothenate biosynthesis; (R)-pantoate from 3-methyl-2-oxobutanoate: step 2/2.</text>
</comment>
<dbReference type="AlphaFoldDB" id="A0A6G7Y6G1"/>
<accession>A0A6G7Y6G1</accession>